<evidence type="ECO:0000313" key="3">
    <source>
        <dbReference type="Proteomes" id="UP001341840"/>
    </source>
</evidence>
<evidence type="ECO:0000313" key="2">
    <source>
        <dbReference type="EMBL" id="MED6121104.1"/>
    </source>
</evidence>
<reference evidence="2 3" key="1">
    <citation type="journal article" date="2023" name="Plants (Basel)">
        <title>Bridging the Gap: Combining Genomics and Transcriptomics Approaches to Understand Stylosanthes scabra, an Orphan Legume from the Brazilian Caatinga.</title>
        <authorList>
            <person name="Ferreira-Neto J.R.C."/>
            <person name="da Silva M.D."/>
            <person name="Binneck E."/>
            <person name="de Melo N.F."/>
            <person name="da Silva R.H."/>
            <person name="de Melo A.L.T.M."/>
            <person name="Pandolfi V."/>
            <person name="Bustamante F.O."/>
            <person name="Brasileiro-Vidal A.C."/>
            <person name="Benko-Iseppon A.M."/>
        </authorList>
    </citation>
    <scope>NUCLEOTIDE SEQUENCE [LARGE SCALE GENOMIC DNA]</scope>
    <source>
        <tissue evidence="2">Leaves</tissue>
    </source>
</reference>
<proteinExistence type="predicted"/>
<comment type="caution">
    <text evidence="2">The sequence shown here is derived from an EMBL/GenBank/DDBJ whole genome shotgun (WGS) entry which is preliminary data.</text>
</comment>
<accession>A0ABU6RAT1</accession>
<feature type="coiled-coil region" evidence="1">
    <location>
        <begin position="29"/>
        <end position="56"/>
    </location>
</feature>
<gene>
    <name evidence="2" type="ORF">PIB30_027040</name>
</gene>
<organism evidence="2 3">
    <name type="scientific">Stylosanthes scabra</name>
    <dbReference type="NCBI Taxonomy" id="79078"/>
    <lineage>
        <taxon>Eukaryota</taxon>
        <taxon>Viridiplantae</taxon>
        <taxon>Streptophyta</taxon>
        <taxon>Embryophyta</taxon>
        <taxon>Tracheophyta</taxon>
        <taxon>Spermatophyta</taxon>
        <taxon>Magnoliopsida</taxon>
        <taxon>eudicotyledons</taxon>
        <taxon>Gunneridae</taxon>
        <taxon>Pentapetalae</taxon>
        <taxon>rosids</taxon>
        <taxon>fabids</taxon>
        <taxon>Fabales</taxon>
        <taxon>Fabaceae</taxon>
        <taxon>Papilionoideae</taxon>
        <taxon>50 kb inversion clade</taxon>
        <taxon>dalbergioids sensu lato</taxon>
        <taxon>Dalbergieae</taxon>
        <taxon>Pterocarpus clade</taxon>
        <taxon>Stylosanthes</taxon>
    </lineage>
</organism>
<keyword evidence="3" id="KW-1185">Reference proteome</keyword>
<dbReference type="EMBL" id="JASCZI010030311">
    <property type="protein sequence ID" value="MED6121104.1"/>
    <property type="molecule type" value="Genomic_DNA"/>
</dbReference>
<dbReference type="Proteomes" id="UP001341840">
    <property type="component" value="Unassembled WGS sequence"/>
</dbReference>
<name>A0ABU6RAT1_9FABA</name>
<evidence type="ECO:0000256" key="1">
    <source>
        <dbReference type="SAM" id="Coils"/>
    </source>
</evidence>
<sequence length="167" mass="19467">MGQARLFYNPTQYQQPSPSYSNISMDEKIQLYLQKQEAHQREQKEYQEELRNTLQKSDDDMCINHEEVVECKTEVEMTSEINIEEASEMKHDIEDLVAPSSLQVHDPIWEESVHPPMGITYDEEETLEEKHEMEVEVQTCKVLEMGNRESKGWSANYLTSSVGILSH</sequence>
<keyword evidence="1" id="KW-0175">Coiled coil</keyword>
<protein>
    <submittedName>
        <fullName evidence="2">Uncharacterized protein</fullName>
    </submittedName>
</protein>